<dbReference type="RefSeq" id="WP_252111445.1">
    <property type="nucleotide sequence ID" value="NZ_JAMSHT010000001.1"/>
</dbReference>
<proteinExistence type="predicted"/>
<dbReference type="InterPro" id="IPR029063">
    <property type="entry name" value="SAM-dependent_MTases_sf"/>
</dbReference>
<evidence type="ECO:0000313" key="1">
    <source>
        <dbReference type="EMBL" id="MCM8556338.1"/>
    </source>
</evidence>
<dbReference type="Proteomes" id="UP001155128">
    <property type="component" value="Unassembled WGS sequence"/>
</dbReference>
<dbReference type="SUPFAM" id="SSF53335">
    <property type="entry name" value="S-adenosyl-L-methionine-dependent methyltransferases"/>
    <property type="match status" value="1"/>
</dbReference>
<gene>
    <name evidence="1" type="ORF">NDO55_00700</name>
</gene>
<organism evidence="1 2">
    <name type="scientific">Sphingomicrobium sediminis</name>
    <dbReference type="NCBI Taxonomy" id="2950949"/>
    <lineage>
        <taxon>Bacteria</taxon>
        <taxon>Pseudomonadati</taxon>
        <taxon>Pseudomonadota</taxon>
        <taxon>Alphaproteobacteria</taxon>
        <taxon>Sphingomonadales</taxon>
        <taxon>Sphingomonadaceae</taxon>
        <taxon>Sphingomicrobium</taxon>
    </lineage>
</organism>
<comment type="caution">
    <text evidence="1">The sequence shown here is derived from an EMBL/GenBank/DDBJ whole genome shotgun (WGS) entry which is preliminary data.</text>
</comment>
<evidence type="ECO:0000313" key="2">
    <source>
        <dbReference type="Proteomes" id="UP001155128"/>
    </source>
</evidence>
<sequence>MSDVMTKTDESETFSRARRAMIDSQLRPSGVNDGQLIAAIDAVGREAFLPEARRAVAYRDRSLDLSEGRFAMAPTPLFKLVDRLAPQAGEKILVAGPLAAYAGAVLARLGVDVVALDSAAATGPDMERMAIATGPLDKGVADEAPFDAILIVGAIEQLSEELTGQLAEKGRVAAAILSDGVTRLAIGRRSGEGVAFRTFADAQVAPLGEFAKVRGFQF</sequence>
<dbReference type="EMBL" id="JAMSHT010000001">
    <property type="protein sequence ID" value="MCM8556338.1"/>
    <property type="molecule type" value="Genomic_DNA"/>
</dbReference>
<name>A0A9X2EE93_9SPHN</name>
<reference evidence="1" key="1">
    <citation type="submission" date="2022-06" db="EMBL/GenBank/DDBJ databases">
        <title>Sphingomicrobium sedimins sp. nov., a marine bacterium isolated from tidal flat.</title>
        <authorList>
            <person name="Kim C.-H."/>
            <person name="Yoo Y."/>
            <person name="Kim J.-J."/>
        </authorList>
    </citation>
    <scope>NUCLEOTIDE SEQUENCE</scope>
    <source>
        <strain evidence="1">GRR-S6-50</strain>
    </source>
</reference>
<dbReference type="AlphaFoldDB" id="A0A9X2EE93"/>
<keyword evidence="2" id="KW-1185">Reference proteome</keyword>
<accession>A0A9X2EE93</accession>
<dbReference type="Gene3D" id="3.40.50.150">
    <property type="entry name" value="Vaccinia Virus protein VP39"/>
    <property type="match status" value="1"/>
</dbReference>
<dbReference type="Pfam" id="PF01135">
    <property type="entry name" value="PCMT"/>
    <property type="match status" value="1"/>
</dbReference>
<protein>
    <submittedName>
        <fullName evidence="1">Protein-L-isoaspartate O-methyltransferase</fullName>
    </submittedName>
</protein>